<dbReference type="Gene3D" id="1.10.1740.10">
    <property type="match status" value="1"/>
</dbReference>
<comment type="similarity">
    <text evidence="1">Belongs to the sigma-70 factor family. ECF subfamily.</text>
</comment>
<accession>A0A916ZXZ5</accession>
<keyword evidence="4" id="KW-0804">Transcription</keyword>
<proteinExistence type="inferred from homology"/>
<keyword evidence="8" id="KW-1185">Reference proteome</keyword>
<dbReference type="InterPro" id="IPR007627">
    <property type="entry name" value="RNA_pol_sigma70_r2"/>
</dbReference>
<dbReference type="GO" id="GO:0006352">
    <property type="term" value="P:DNA-templated transcription initiation"/>
    <property type="evidence" value="ECO:0007669"/>
    <property type="project" value="InterPro"/>
</dbReference>
<keyword evidence="3" id="KW-0731">Sigma factor</keyword>
<dbReference type="GO" id="GO:0003677">
    <property type="term" value="F:DNA binding"/>
    <property type="evidence" value="ECO:0007669"/>
    <property type="project" value="InterPro"/>
</dbReference>
<dbReference type="NCBIfam" id="TIGR02937">
    <property type="entry name" value="sigma70-ECF"/>
    <property type="match status" value="1"/>
</dbReference>
<evidence type="ECO:0000313" key="8">
    <source>
        <dbReference type="Proteomes" id="UP000635071"/>
    </source>
</evidence>
<organism evidence="7 8">
    <name type="scientific">Sandarakinorhabdus glacialis</name>
    <dbReference type="NCBI Taxonomy" id="1614636"/>
    <lineage>
        <taxon>Bacteria</taxon>
        <taxon>Pseudomonadati</taxon>
        <taxon>Pseudomonadota</taxon>
        <taxon>Alphaproteobacteria</taxon>
        <taxon>Sphingomonadales</taxon>
        <taxon>Sphingosinicellaceae</taxon>
        <taxon>Sandarakinorhabdus</taxon>
    </lineage>
</organism>
<dbReference type="InterPro" id="IPR013249">
    <property type="entry name" value="RNA_pol_sigma70_r4_t2"/>
</dbReference>
<protein>
    <submittedName>
        <fullName evidence="7">RNA polymerase sigma factor</fullName>
    </submittedName>
</protein>
<reference evidence="7" key="1">
    <citation type="journal article" date="2014" name="Int. J. Syst. Evol. Microbiol.">
        <title>Complete genome sequence of Corynebacterium casei LMG S-19264T (=DSM 44701T), isolated from a smear-ripened cheese.</title>
        <authorList>
            <consortium name="US DOE Joint Genome Institute (JGI-PGF)"/>
            <person name="Walter F."/>
            <person name="Albersmeier A."/>
            <person name="Kalinowski J."/>
            <person name="Ruckert C."/>
        </authorList>
    </citation>
    <scope>NUCLEOTIDE SEQUENCE</scope>
    <source>
        <strain evidence="7">CGMCC 1.15519</strain>
    </source>
</reference>
<evidence type="ECO:0000256" key="2">
    <source>
        <dbReference type="ARBA" id="ARBA00023015"/>
    </source>
</evidence>
<dbReference type="InterPro" id="IPR013325">
    <property type="entry name" value="RNA_pol_sigma_r2"/>
</dbReference>
<evidence type="ECO:0000313" key="7">
    <source>
        <dbReference type="EMBL" id="GGE18578.1"/>
    </source>
</evidence>
<reference evidence="7" key="2">
    <citation type="submission" date="2020-09" db="EMBL/GenBank/DDBJ databases">
        <authorList>
            <person name="Sun Q."/>
            <person name="Zhou Y."/>
        </authorList>
    </citation>
    <scope>NUCLEOTIDE SEQUENCE</scope>
    <source>
        <strain evidence="7">CGMCC 1.15519</strain>
    </source>
</reference>
<dbReference type="SUPFAM" id="SSF88946">
    <property type="entry name" value="Sigma2 domain of RNA polymerase sigma factors"/>
    <property type="match status" value="1"/>
</dbReference>
<dbReference type="AlphaFoldDB" id="A0A916ZXZ5"/>
<evidence type="ECO:0000259" key="5">
    <source>
        <dbReference type="Pfam" id="PF04542"/>
    </source>
</evidence>
<dbReference type="GO" id="GO:0016987">
    <property type="term" value="F:sigma factor activity"/>
    <property type="evidence" value="ECO:0007669"/>
    <property type="project" value="UniProtKB-KW"/>
</dbReference>
<dbReference type="InterPro" id="IPR014284">
    <property type="entry name" value="RNA_pol_sigma-70_dom"/>
</dbReference>
<dbReference type="RefSeq" id="WP_243450759.1">
    <property type="nucleotide sequence ID" value="NZ_BMJM01000010.1"/>
</dbReference>
<feature type="domain" description="RNA polymerase sigma-70 region 2" evidence="5">
    <location>
        <begin position="34"/>
        <end position="100"/>
    </location>
</feature>
<evidence type="ECO:0000256" key="1">
    <source>
        <dbReference type="ARBA" id="ARBA00010641"/>
    </source>
</evidence>
<dbReference type="InterPro" id="IPR013324">
    <property type="entry name" value="RNA_pol_sigma_r3/r4-like"/>
</dbReference>
<gene>
    <name evidence="7" type="ORF">GCM10011529_26260</name>
</gene>
<dbReference type="EMBL" id="BMJM01000010">
    <property type="protein sequence ID" value="GGE18578.1"/>
    <property type="molecule type" value="Genomic_DNA"/>
</dbReference>
<evidence type="ECO:0000256" key="4">
    <source>
        <dbReference type="ARBA" id="ARBA00023163"/>
    </source>
</evidence>
<dbReference type="Proteomes" id="UP000635071">
    <property type="component" value="Unassembled WGS sequence"/>
</dbReference>
<evidence type="ECO:0000256" key="3">
    <source>
        <dbReference type="ARBA" id="ARBA00023082"/>
    </source>
</evidence>
<name>A0A916ZXZ5_9SPHN</name>
<dbReference type="InterPro" id="IPR036388">
    <property type="entry name" value="WH-like_DNA-bd_sf"/>
</dbReference>
<dbReference type="SUPFAM" id="SSF88659">
    <property type="entry name" value="Sigma3 and sigma4 domains of RNA polymerase sigma factors"/>
    <property type="match status" value="1"/>
</dbReference>
<dbReference type="CDD" id="cd06171">
    <property type="entry name" value="Sigma70_r4"/>
    <property type="match status" value="1"/>
</dbReference>
<dbReference type="Pfam" id="PF04542">
    <property type="entry name" value="Sigma70_r2"/>
    <property type="match status" value="1"/>
</dbReference>
<sequence length="192" mass="21234">MSRNGLPPSNGSVVLVELLARSADGDTAAFRDFYDRTSAKLYGIILRILVERGESEDVLQEVYVTIWRKAAEFDAARASPVTWTATIARNRAIDRLRARGSRPSAPLDEAADVRDEAPLADARIDADRDTSRIHAALADLEPRHAAAIRSCYFEGLTYESLAVREGIPVGTLKSWVRRGLLRMKLSMAEHAQ</sequence>
<dbReference type="PANTHER" id="PTHR43133">
    <property type="entry name" value="RNA POLYMERASE ECF-TYPE SIGMA FACTO"/>
    <property type="match status" value="1"/>
</dbReference>
<comment type="caution">
    <text evidence="7">The sequence shown here is derived from an EMBL/GenBank/DDBJ whole genome shotgun (WGS) entry which is preliminary data.</text>
</comment>
<keyword evidence="2" id="KW-0805">Transcription regulation</keyword>
<dbReference type="PANTHER" id="PTHR43133:SF62">
    <property type="entry name" value="RNA POLYMERASE SIGMA FACTOR SIGZ"/>
    <property type="match status" value="1"/>
</dbReference>
<dbReference type="Gene3D" id="1.10.10.10">
    <property type="entry name" value="Winged helix-like DNA-binding domain superfamily/Winged helix DNA-binding domain"/>
    <property type="match status" value="1"/>
</dbReference>
<dbReference type="Pfam" id="PF08281">
    <property type="entry name" value="Sigma70_r4_2"/>
    <property type="match status" value="1"/>
</dbReference>
<dbReference type="InterPro" id="IPR039425">
    <property type="entry name" value="RNA_pol_sigma-70-like"/>
</dbReference>
<feature type="domain" description="RNA polymerase sigma factor 70 region 4 type 2" evidence="6">
    <location>
        <begin position="132"/>
        <end position="183"/>
    </location>
</feature>
<evidence type="ECO:0000259" key="6">
    <source>
        <dbReference type="Pfam" id="PF08281"/>
    </source>
</evidence>